<protein>
    <submittedName>
        <fullName evidence="2">Uncharacterized protein</fullName>
    </submittedName>
</protein>
<sequence>MGPSMADEGADWTLVRYAQRGARRPAKPSKKLGMTNISVRNVTDDHQEF</sequence>
<feature type="compositionally biased region" description="Basic residues" evidence="1">
    <location>
        <begin position="21"/>
        <end position="30"/>
    </location>
</feature>
<organism evidence="2 3">
    <name type="scientific">Tribolium castaneum</name>
    <name type="common">Red flour beetle</name>
    <dbReference type="NCBI Taxonomy" id="7070"/>
    <lineage>
        <taxon>Eukaryota</taxon>
        <taxon>Metazoa</taxon>
        <taxon>Ecdysozoa</taxon>
        <taxon>Arthropoda</taxon>
        <taxon>Hexapoda</taxon>
        <taxon>Insecta</taxon>
        <taxon>Pterygota</taxon>
        <taxon>Neoptera</taxon>
        <taxon>Endopterygota</taxon>
        <taxon>Coleoptera</taxon>
        <taxon>Polyphaga</taxon>
        <taxon>Cucujiformia</taxon>
        <taxon>Tenebrionidae</taxon>
        <taxon>Tenebrionidae incertae sedis</taxon>
        <taxon>Tribolium</taxon>
    </lineage>
</organism>
<reference evidence="2 3" key="2">
    <citation type="journal article" date="2010" name="Nucleic Acids Res.">
        <title>BeetleBase in 2010: revisions to provide comprehensive genomic information for Tribolium castaneum.</title>
        <authorList>
            <person name="Kim H.S."/>
            <person name="Murphy T."/>
            <person name="Xia J."/>
            <person name="Caragea D."/>
            <person name="Park Y."/>
            <person name="Beeman R.W."/>
            <person name="Lorenzen M.D."/>
            <person name="Butcher S."/>
            <person name="Manak J.R."/>
            <person name="Brown S.J."/>
        </authorList>
    </citation>
    <scope>GENOME REANNOTATION</scope>
    <source>
        <strain evidence="2 3">Georgia GA2</strain>
    </source>
</reference>
<accession>D6W929</accession>
<dbReference type="EMBL" id="KQ971312">
    <property type="protein sequence ID" value="EEZ98214.1"/>
    <property type="molecule type" value="Genomic_DNA"/>
</dbReference>
<evidence type="ECO:0000313" key="2">
    <source>
        <dbReference type="EMBL" id="EEZ98214.1"/>
    </source>
</evidence>
<keyword evidence="3" id="KW-1185">Reference proteome</keyword>
<feature type="region of interest" description="Disordered" evidence="1">
    <location>
        <begin position="21"/>
        <end position="49"/>
    </location>
</feature>
<proteinExistence type="predicted"/>
<dbReference type="AlphaFoldDB" id="D6W929"/>
<evidence type="ECO:0000256" key="1">
    <source>
        <dbReference type="SAM" id="MobiDB-lite"/>
    </source>
</evidence>
<name>D6W929_TRICA</name>
<dbReference type="HOGENOM" id="CLU_3144642_0_0_1"/>
<reference evidence="2 3" key="1">
    <citation type="journal article" date="2008" name="Nature">
        <title>The genome of the model beetle and pest Tribolium castaneum.</title>
        <authorList>
            <consortium name="Tribolium Genome Sequencing Consortium"/>
            <person name="Richards S."/>
            <person name="Gibbs R.A."/>
            <person name="Weinstock G.M."/>
            <person name="Brown S.J."/>
            <person name="Denell R."/>
            <person name="Beeman R.W."/>
            <person name="Gibbs R."/>
            <person name="Beeman R.W."/>
            <person name="Brown S.J."/>
            <person name="Bucher G."/>
            <person name="Friedrich M."/>
            <person name="Grimmelikhuijzen C.J."/>
            <person name="Klingler M."/>
            <person name="Lorenzen M."/>
            <person name="Richards S."/>
            <person name="Roth S."/>
            <person name="Schroder R."/>
            <person name="Tautz D."/>
            <person name="Zdobnov E.M."/>
            <person name="Muzny D."/>
            <person name="Gibbs R.A."/>
            <person name="Weinstock G.M."/>
            <person name="Attaway T."/>
            <person name="Bell S."/>
            <person name="Buhay C.J."/>
            <person name="Chandrabose M.N."/>
            <person name="Chavez D."/>
            <person name="Clerk-Blankenburg K.P."/>
            <person name="Cree A."/>
            <person name="Dao M."/>
            <person name="Davis C."/>
            <person name="Chacko J."/>
            <person name="Dinh H."/>
            <person name="Dugan-Rocha S."/>
            <person name="Fowler G."/>
            <person name="Garner T.T."/>
            <person name="Garnes J."/>
            <person name="Gnirke A."/>
            <person name="Hawes A."/>
            <person name="Hernandez J."/>
            <person name="Hines S."/>
            <person name="Holder M."/>
            <person name="Hume J."/>
            <person name="Jhangiani S.N."/>
            <person name="Joshi V."/>
            <person name="Khan Z.M."/>
            <person name="Jackson L."/>
            <person name="Kovar C."/>
            <person name="Kowis A."/>
            <person name="Lee S."/>
            <person name="Lewis L.R."/>
            <person name="Margolis J."/>
            <person name="Morgan M."/>
            <person name="Nazareth L.V."/>
            <person name="Nguyen N."/>
            <person name="Okwuonu G."/>
            <person name="Parker D."/>
            <person name="Richards S."/>
            <person name="Ruiz S.J."/>
            <person name="Santibanez J."/>
            <person name="Savard J."/>
            <person name="Scherer S.E."/>
            <person name="Schneider B."/>
            <person name="Sodergren E."/>
            <person name="Tautz D."/>
            <person name="Vattahil S."/>
            <person name="Villasana D."/>
            <person name="White C.S."/>
            <person name="Wright R."/>
            <person name="Park Y."/>
            <person name="Beeman R.W."/>
            <person name="Lord J."/>
            <person name="Oppert B."/>
            <person name="Lorenzen M."/>
            <person name="Brown S."/>
            <person name="Wang L."/>
            <person name="Savard J."/>
            <person name="Tautz D."/>
            <person name="Richards S."/>
            <person name="Weinstock G."/>
            <person name="Gibbs R.A."/>
            <person name="Liu Y."/>
            <person name="Worley K."/>
            <person name="Weinstock G."/>
            <person name="Elsik C.G."/>
            <person name="Reese J.T."/>
            <person name="Elhaik E."/>
            <person name="Landan G."/>
            <person name="Graur D."/>
            <person name="Arensburger P."/>
            <person name="Atkinson P."/>
            <person name="Beeman R.W."/>
            <person name="Beidler J."/>
            <person name="Brown S.J."/>
            <person name="Demuth J.P."/>
            <person name="Drury D.W."/>
            <person name="Du Y.Z."/>
            <person name="Fujiwara H."/>
            <person name="Lorenzen M."/>
            <person name="Maselli V."/>
            <person name="Osanai M."/>
            <person name="Park Y."/>
            <person name="Robertson H.M."/>
            <person name="Tu Z."/>
            <person name="Wang J.J."/>
            <person name="Wang S."/>
            <person name="Richards S."/>
            <person name="Song H."/>
            <person name="Zhang L."/>
            <person name="Sodergren E."/>
            <person name="Werner D."/>
            <person name="Stanke M."/>
            <person name="Morgenstern B."/>
            <person name="Solovyev V."/>
            <person name="Kosarev P."/>
            <person name="Brown G."/>
            <person name="Chen H.C."/>
            <person name="Ermolaeva O."/>
            <person name="Hlavina W."/>
            <person name="Kapustin Y."/>
            <person name="Kiryutin B."/>
            <person name="Kitts P."/>
            <person name="Maglott D."/>
            <person name="Pruitt K."/>
            <person name="Sapojnikov V."/>
            <person name="Souvorov A."/>
            <person name="Mackey A.J."/>
            <person name="Waterhouse R.M."/>
            <person name="Wyder S."/>
            <person name="Zdobnov E.M."/>
            <person name="Zdobnov E.M."/>
            <person name="Wyder S."/>
            <person name="Kriventseva E.V."/>
            <person name="Kadowaki T."/>
            <person name="Bork P."/>
            <person name="Aranda M."/>
            <person name="Bao R."/>
            <person name="Beermann A."/>
            <person name="Berns N."/>
            <person name="Bolognesi R."/>
            <person name="Bonneton F."/>
            <person name="Bopp D."/>
            <person name="Brown S.J."/>
            <person name="Bucher G."/>
            <person name="Butts T."/>
            <person name="Chaumot A."/>
            <person name="Denell R.E."/>
            <person name="Ferrier D.E."/>
            <person name="Friedrich M."/>
            <person name="Gordon C.M."/>
            <person name="Jindra M."/>
            <person name="Klingler M."/>
            <person name="Lan Q."/>
            <person name="Lattorff H.M."/>
            <person name="Laudet V."/>
            <person name="von Levetsow C."/>
            <person name="Liu Z."/>
            <person name="Lutz R."/>
            <person name="Lynch J.A."/>
            <person name="da Fonseca R.N."/>
            <person name="Posnien N."/>
            <person name="Reuter R."/>
            <person name="Roth S."/>
            <person name="Savard J."/>
            <person name="Schinko J.B."/>
            <person name="Schmitt C."/>
            <person name="Schoppmeier M."/>
            <person name="Schroder R."/>
            <person name="Shippy T.D."/>
            <person name="Simonnet F."/>
            <person name="Marques-Souza H."/>
            <person name="Tautz D."/>
            <person name="Tomoyasu Y."/>
            <person name="Trauner J."/>
            <person name="Van der Zee M."/>
            <person name="Vervoort M."/>
            <person name="Wittkopp N."/>
            <person name="Wimmer E.A."/>
            <person name="Yang X."/>
            <person name="Jones A.K."/>
            <person name="Sattelle D.B."/>
            <person name="Ebert P.R."/>
            <person name="Nelson D."/>
            <person name="Scott J.G."/>
            <person name="Beeman R.W."/>
            <person name="Muthukrishnan S."/>
            <person name="Kramer K.J."/>
            <person name="Arakane Y."/>
            <person name="Beeman R.W."/>
            <person name="Zhu Q."/>
            <person name="Hogenkamp D."/>
            <person name="Dixit R."/>
            <person name="Oppert B."/>
            <person name="Jiang H."/>
            <person name="Zou Z."/>
            <person name="Marshall J."/>
            <person name="Elpidina E."/>
            <person name="Vinokurov K."/>
            <person name="Oppert C."/>
            <person name="Zou Z."/>
            <person name="Evans J."/>
            <person name="Lu Z."/>
            <person name="Zhao P."/>
            <person name="Sumathipala N."/>
            <person name="Altincicek B."/>
            <person name="Vilcinskas A."/>
            <person name="Williams M."/>
            <person name="Hultmark D."/>
            <person name="Hetru C."/>
            <person name="Jiang H."/>
            <person name="Grimmelikhuijzen C.J."/>
            <person name="Hauser F."/>
            <person name="Cazzamali G."/>
            <person name="Williamson M."/>
            <person name="Park Y."/>
            <person name="Li B."/>
            <person name="Tanaka Y."/>
            <person name="Predel R."/>
            <person name="Neupert S."/>
            <person name="Schachtner J."/>
            <person name="Verleyen P."/>
            <person name="Raible F."/>
            <person name="Bork P."/>
            <person name="Friedrich M."/>
            <person name="Walden K.K."/>
            <person name="Robertson H.M."/>
            <person name="Angeli S."/>
            <person name="Foret S."/>
            <person name="Bucher G."/>
            <person name="Schuetz S."/>
            <person name="Maleszka R."/>
            <person name="Wimmer E.A."/>
            <person name="Beeman R.W."/>
            <person name="Lorenzen M."/>
            <person name="Tomoyasu Y."/>
            <person name="Miller S.C."/>
            <person name="Grossmann D."/>
            <person name="Bucher G."/>
        </authorList>
    </citation>
    <scope>NUCLEOTIDE SEQUENCE [LARGE SCALE GENOMIC DNA]</scope>
    <source>
        <strain evidence="2 3">Georgia GA2</strain>
    </source>
</reference>
<dbReference type="Proteomes" id="UP000007266">
    <property type="component" value="Linkage group 2"/>
</dbReference>
<evidence type="ECO:0000313" key="3">
    <source>
        <dbReference type="Proteomes" id="UP000007266"/>
    </source>
</evidence>
<gene>
    <name evidence="2" type="primary">GLEAN_00650</name>
    <name evidence="2" type="ORF">TcasGA2_TC000650</name>
</gene>